<dbReference type="Gene3D" id="3.20.20.140">
    <property type="entry name" value="Metal-dependent hydrolases"/>
    <property type="match status" value="1"/>
</dbReference>
<dbReference type="InterPro" id="IPR013108">
    <property type="entry name" value="Amidohydro_3"/>
</dbReference>
<evidence type="ECO:0000259" key="1">
    <source>
        <dbReference type="Pfam" id="PF07969"/>
    </source>
</evidence>
<dbReference type="Pfam" id="PF07969">
    <property type="entry name" value="Amidohydro_3"/>
    <property type="match status" value="1"/>
</dbReference>
<dbReference type="SUPFAM" id="SSF51338">
    <property type="entry name" value="Composite domain of metallo-dependent hydrolases"/>
    <property type="match status" value="1"/>
</dbReference>
<dbReference type="PANTHER" id="PTHR11647:SF1">
    <property type="entry name" value="COLLAPSIN RESPONSE MEDIATOR PROTEIN"/>
    <property type="match status" value="1"/>
</dbReference>
<sequence>MYNLLLRNGRVIDGSGAPVQPADVAIEDGRIVAMGDLSTARASDTIDATGRFVTPGFVDIHTHSDLTLVIEGRASSSLAQGVTTQITGNCGVSAAPTLDHEPYYGPLDPGMTRGLVCDWTRFDEYFHRLAGQGVGTNVATLVGHGNIRVAAVGW</sequence>
<reference evidence="2" key="1">
    <citation type="submission" date="2018-05" db="EMBL/GenBank/DDBJ databases">
        <authorList>
            <person name="Lanie J.A."/>
            <person name="Ng W.-L."/>
            <person name="Kazmierczak K.M."/>
            <person name="Andrzejewski T.M."/>
            <person name="Davidsen T.M."/>
            <person name="Wayne K.J."/>
            <person name="Tettelin H."/>
            <person name="Glass J.I."/>
            <person name="Rusch D."/>
            <person name="Podicherti R."/>
            <person name="Tsui H.-C.T."/>
            <person name="Winkler M.E."/>
        </authorList>
    </citation>
    <scope>NUCLEOTIDE SEQUENCE</scope>
</reference>
<dbReference type="AlphaFoldDB" id="A0A382W7K2"/>
<gene>
    <name evidence="2" type="ORF">METZ01_LOCUS406935</name>
</gene>
<dbReference type="Gene3D" id="2.30.40.10">
    <property type="entry name" value="Urease, subunit C, domain 1"/>
    <property type="match status" value="1"/>
</dbReference>
<protein>
    <recommendedName>
        <fullName evidence="1">Amidohydrolase 3 domain-containing protein</fullName>
    </recommendedName>
</protein>
<feature type="domain" description="Amidohydrolase 3" evidence="1">
    <location>
        <begin position="44"/>
        <end position="100"/>
    </location>
</feature>
<dbReference type="InterPro" id="IPR050378">
    <property type="entry name" value="Metallo-dep_Hydrolases_sf"/>
</dbReference>
<organism evidence="2">
    <name type="scientific">marine metagenome</name>
    <dbReference type="NCBI Taxonomy" id="408172"/>
    <lineage>
        <taxon>unclassified sequences</taxon>
        <taxon>metagenomes</taxon>
        <taxon>ecological metagenomes</taxon>
    </lineage>
</organism>
<proteinExistence type="predicted"/>
<dbReference type="GO" id="GO:0016812">
    <property type="term" value="F:hydrolase activity, acting on carbon-nitrogen (but not peptide) bonds, in cyclic amides"/>
    <property type="evidence" value="ECO:0007669"/>
    <property type="project" value="TreeGrafter"/>
</dbReference>
<dbReference type="EMBL" id="UINC01157219">
    <property type="protein sequence ID" value="SVD54081.1"/>
    <property type="molecule type" value="Genomic_DNA"/>
</dbReference>
<evidence type="ECO:0000313" key="2">
    <source>
        <dbReference type="EMBL" id="SVD54081.1"/>
    </source>
</evidence>
<dbReference type="GO" id="GO:0005829">
    <property type="term" value="C:cytosol"/>
    <property type="evidence" value="ECO:0007669"/>
    <property type="project" value="TreeGrafter"/>
</dbReference>
<name>A0A382W7K2_9ZZZZ</name>
<dbReference type="PANTHER" id="PTHR11647">
    <property type="entry name" value="HYDRANTOINASE/DIHYDROPYRIMIDINASE FAMILY MEMBER"/>
    <property type="match status" value="1"/>
</dbReference>
<accession>A0A382W7K2</accession>
<dbReference type="InterPro" id="IPR011059">
    <property type="entry name" value="Metal-dep_hydrolase_composite"/>
</dbReference>
<feature type="non-terminal residue" evidence="2">
    <location>
        <position position="154"/>
    </location>
</feature>